<evidence type="ECO:0008006" key="5">
    <source>
        <dbReference type="Google" id="ProtNLM"/>
    </source>
</evidence>
<dbReference type="EMBL" id="LGUT01001959">
    <property type="protein sequence ID" value="KOG87925.1"/>
    <property type="molecule type" value="Genomic_DNA"/>
</dbReference>
<organism evidence="3 4">
    <name type="scientific">Streptomyces varsoviensis</name>
    <dbReference type="NCBI Taxonomy" id="67373"/>
    <lineage>
        <taxon>Bacteria</taxon>
        <taxon>Bacillati</taxon>
        <taxon>Actinomycetota</taxon>
        <taxon>Actinomycetes</taxon>
        <taxon>Kitasatosporales</taxon>
        <taxon>Streptomycetaceae</taxon>
        <taxon>Streptomyces</taxon>
    </lineage>
</organism>
<feature type="non-terminal residue" evidence="3">
    <location>
        <position position="1"/>
    </location>
</feature>
<feature type="transmembrane region" description="Helical" evidence="2">
    <location>
        <begin position="38"/>
        <end position="56"/>
    </location>
</feature>
<reference evidence="3 4" key="1">
    <citation type="submission" date="2015-07" db="EMBL/GenBank/DDBJ databases">
        <authorList>
            <person name="Ju K.-S."/>
            <person name="Doroghazi J.R."/>
            <person name="Metcalf W.W."/>
        </authorList>
    </citation>
    <scope>NUCLEOTIDE SEQUENCE [LARGE SCALE GENOMIC DNA]</scope>
    <source>
        <strain evidence="3 4">NRRL B-3589</strain>
    </source>
</reference>
<evidence type="ECO:0000313" key="4">
    <source>
        <dbReference type="Proteomes" id="UP000037020"/>
    </source>
</evidence>
<keyword evidence="2" id="KW-0812">Transmembrane</keyword>
<evidence type="ECO:0000256" key="2">
    <source>
        <dbReference type="SAM" id="Phobius"/>
    </source>
</evidence>
<keyword evidence="2" id="KW-1133">Transmembrane helix</keyword>
<keyword evidence="4" id="KW-1185">Reference proteome</keyword>
<name>A0ABR5J3E6_9ACTN</name>
<gene>
    <name evidence="3" type="ORF">ADK38_22680</name>
</gene>
<proteinExistence type="predicted"/>
<comment type="caution">
    <text evidence="3">The sequence shown here is derived from an EMBL/GenBank/DDBJ whole genome shotgun (WGS) entry which is preliminary data.</text>
</comment>
<feature type="region of interest" description="Disordered" evidence="1">
    <location>
        <begin position="62"/>
        <end position="93"/>
    </location>
</feature>
<feature type="compositionally biased region" description="Basic and acidic residues" evidence="1">
    <location>
        <begin position="62"/>
        <end position="73"/>
    </location>
</feature>
<sequence>ALLFQNRIAAAIPGASGTPSAADDPSLAAPLAHAFGEAFWAGVVVCAAAVVVGLFLPGRYRGGEGDAGPRDAGQDSLPEPGPAADVPAPPPSH</sequence>
<evidence type="ECO:0000313" key="3">
    <source>
        <dbReference type="EMBL" id="KOG87925.1"/>
    </source>
</evidence>
<accession>A0ABR5J3E6</accession>
<keyword evidence="2" id="KW-0472">Membrane</keyword>
<protein>
    <recommendedName>
        <fullName evidence="5">MFS transporter</fullName>
    </recommendedName>
</protein>
<evidence type="ECO:0000256" key="1">
    <source>
        <dbReference type="SAM" id="MobiDB-lite"/>
    </source>
</evidence>
<dbReference type="Proteomes" id="UP000037020">
    <property type="component" value="Unassembled WGS sequence"/>
</dbReference>